<dbReference type="Gene3D" id="3.40.50.2300">
    <property type="match status" value="1"/>
</dbReference>
<name>A0A6G0Z2Z8_APHCR</name>
<sequence>MFWPTVLALLQLAADGRTDEFVLGYLTGSRRRPGDIGYSKPGRTISGAISLAVEEINAGLFKEKGHSLSFLVAETYGEESTSILETAELWKKNISAFIGPQETCLHEARMAAAFNLPMISYVS</sequence>
<comment type="caution">
    <text evidence="7">The sequence shown here is derived from an EMBL/GenBank/DDBJ whole genome shotgun (WGS) entry which is preliminary data.</text>
</comment>
<keyword evidence="4" id="KW-0472">Membrane</keyword>
<accession>A0A6G0Z2Z8</accession>
<reference evidence="7 8" key="1">
    <citation type="submission" date="2019-08" db="EMBL/GenBank/DDBJ databases">
        <title>Whole genome of Aphis craccivora.</title>
        <authorList>
            <person name="Voronova N.V."/>
            <person name="Shulinski R.S."/>
            <person name="Bandarenka Y.V."/>
            <person name="Zhorov D.G."/>
            <person name="Warner D."/>
        </authorList>
    </citation>
    <scope>NUCLEOTIDE SEQUENCE [LARGE SCALE GENOMIC DNA]</scope>
    <source>
        <strain evidence="7">180601</strain>
        <tissue evidence="7">Whole Body</tissue>
    </source>
</reference>
<keyword evidence="8" id="KW-1185">Reference proteome</keyword>
<dbReference type="SUPFAM" id="SSF53822">
    <property type="entry name" value="Periplasmic binding protein-like I"/>
    <property type="match status" value="1"/>
</dbReference>
<dbReference type="Pfam" id="PF01094">
    <property type="entry name" value="ANF_receptor"/>
    <property type="match status" value="1"/>
</dbReference>
<protein>
    <recommendedName>
        <fullName evidence="6">Receptor ligand binding region domain-containing protein</fullName>
    </recommendedName>
</protein>
<evidence type="ECO:0000256" key="2">
    <source>
        <dbReference type="ARBA" id="ARBA00022692"/>
    </source>
</evidence>
<dbReference type="InterPro" id="IPR028082">
    <property type="entry name" value="Peripla_BP_I"/>
</dbReference>
<keyword evidence="2" id="KW-0812">Transmembrane</keyword>
<feature type="signal peptide" evidence="5">
    <location>
        <begin position="1"/>
        <end position="18"/>
    </location>
</feature>
<keyword evidence="5" id="KW-0732">Signal</keyword>
<evidence type="ECO:0000313" key="7">
    <source>
        <dbReference type="EMBL" id="KAF0764783.1"/>
    </source>
</evidence>
<dbReference type="EMBL" id="VUJU01001552">
    <property type="protein sequence ID" value="KAF0764783.1"/>
    <property type="molecule type" value="Genomic_DNA"/>
</dbReference>
<evidence type="ECO:0000256" key="1">
    <source>
        <dbReference type="ARBA" id="ARBA00004370"/>
    </source>
</evidence>
<dbReference type="GO" id="GO:0016020">
    <property type="term" value="C:membrane"/>
    <property type="evidence" value="ECO:0007669"/>
    <property type="project" value="UniProtKB-SubCell"/>
</dbReference>
<keyword evidence="3" id="KW-1133">Transmembrane helix</keyword>
<proteinExistence type="predicted"/>
<evidence type="ECO:0000256" key="5">
    <source>
        <dbReference type="SAM" id="SignalP"/>
    </source>
</evidence>
<organism evidence="7 8">
    <name type="scientific">Aphis craccivora</name>
    <name type="common">Cowpea aphid</name>
    <dbReference type="NCBI Taxonomy" id="307492"/>
    <lineage>
        <taxon>Eukaryota</taxon>
        <taxon>Metazoa</taxon>
        <taxon>Ecdysozoa</taxon>
        <taxon>Arthropoda</taxon>
        <taxon>Hexapoda</taxon>
        <taxon>Insecta</taxon>
        <taxon>Pterygota</taxon>
        <taxon>Neoptera</taxon>
        <taxon>Paraneoptera</taxon>
        <taxon>Hemiptera</taxon>
        <taxon>Sternorrhyncha</taxon>
        <taxon>Aphidomorpha</taxon>
        <taxon>Aphidoidea</taxon>
        <taxon>Aphididae</taxon>
        <taxon>Aphidini</taxon>
        <taxon>Aphis</taxon>
        <taxon>Aphis</taxon>
    </lineage>
</organism>
<comment type="subcellular location">
    <subcellularLocation>
        <location evidence="1">Membrane</location>
    </subcellularLocation>
</comment>
<evidence type="ECO:0000256" key="3">
    <source>
        <dbReference type="ARBA" id="ARBA00022989"/>
    </source>
</evidence>
<dbReference type="Proteomes" id="UP000478052">
    <property type="component" value="Unassembled WGS sequence"/>
</dbReference>
<feature type="domain" description="Receptor ligand binding region" evidence="6">
    <location>
        <begin position="47"/>
        <end position="122"/>
    </location>
</feature>
<feature type="non-terminal residue" evidence="7">
    <location>
        <position position="123"/>
    </location>
</feature>
<evidence type="ECO:0000259" key="6">
    <source>
        <dbReference type="Pfam" id="PF01094"/>
    </source>
</evidence>
<dbReference type="OrthoDB" id="60033at2759"/>
<dbReference type="InterPro" id="IPR001828">
    <property type="entry name" value="ANF_lig-bd_rcpt"/>
</dbReference>
<dbReference type="AlphaFoldDB" id="A0A6G0Z2Z8"/>
<evidence type="ECO:0000256" key="4">
    <source>
        <dbReference type="ARBA" id="ARBA00023136"/>
    </source>
</evidence>
<gene>
    <name evidence="7" type="ORF">FWK35_00024325</name>
</gene>
<evidence type="ECO:0000313" key="8">
    <source>
        <dbReference type="Proteomes" id="UP000478052"/>
    </source>
</evidence>
<feature type="chain" id="PRO_5026013665" description="Receptor ligand binding region domain-containing protein" evidence="5">
    <location>
        <begin position="19"/>
        <end position="123"/>
    </location>
</feature>